<dbReference type="AlphaFoldDB" id="A0A381XM62"/>
<organism evidence="2">
    <name type="scientific">marine metagenome</name>
    <dbReference type="NCBI Taxonomy" id="408172"/>
    <lineage>
        <taxon>unclassified sequences</taxon>
        <taxon>metagenomes</taxon>
        <taxon>ecological metagenomes</taxon>
    </lineage>
</organism>
<proteinExistence type="predicted"/>
<reference evidence="2" key="1">
    <citation type="submission" date="2018-05" db="EMBL/GenBank/DDBJ databases">
        <authorList>
            <person name="Lanie J.A."/>
            <person name="Ng W.-L."/>
            <person name="Kazmierczak K.M."/>
            <person name="Andrzejewski T.M."/>
            <person name="Davidsen T.M."/>
            <person name="Wayne K.J."/>
            <person name="Tettelin H."/>
            <person name="Glass J.I."/>
            <person name="Rusch D."/>
            <person name="Podicherti R."/>
            <person name="Tsui H.-C.T."/>
            <person name="Winkler M.E."/>
        </authorList>
    </citation>
    <scope>NUCLEOTIDE SEQUENCE</scope>
</reference>
<gene>
    <name evidence="2" type="ORF">METZ01_LOCUS118187</name>
</gene>
<feature type="region of interest" description="Disordered" evidence="1">
    <location>
        <begin position="1"/>
        <end position="22"/>
    </location>
</feature>
<protein>
    <submittedName>
        <fullName evidence="2">Uncharacterized protein</fullName>
    </submittedName>
</protein>
<evidence type="ECO:0000256" key="1">
    <source>
        <dbReference type="SAM" id="MobiDB-lite"/>
    </source>
</evidence>
<name>A0A381XM62_9ZZZZ</name>
<accession>A0A381XM62</accession>
<sequence length="50" mass="5130">MVGAVLTTLDGAVGLDDPPPLPPQARAVTVTTTVSAHLRSTTTPTFPTRT</sequence>
<dbReference type="EMBL" id="UINC01015533">
    <property type="protein sequence ID" value="SVA65333.1"/>
    <property type="molecule type" value="Genomic_DNA"/>
</dbReference>
<evidence type="ECO:0000313" key="2">
    <source>
        <dbReference type="EMBL" id="SVA65333.1"/>
    </source>
</evidence>